<feature type="region of interest" description="Disordered" evidence="2">
    <location>
        <begin position="23"/>
        <end position="68"/>
    </location>
</feature>
<feature type="compositionally biased region" description="Basic and acidic residues" evidence="2">
    <location>
        <begin position="38"/>
        <end position="47"/>
    </location>
</feature>
<protein>
    <submittedName>
        <fullName evidence="4">Uncharacterized protein</fullName>
    </submittedName>
</protein>
<gene>
    <name evidence="4" type="ORF">MTBBW1_140014</name>
</gene>
<evidence type="ECO:0000256" key="1">
    <source>
        <dbReference type="SAM" id="Coils"/>
    </source>
</evidence>
<dbReference type="Proteomes" id="UP000191931">
    <property type="component" value="Unassembled WGS sequence"/>
</dbReference>
<keyword evidence="3" id="KW-0472">Membrane</keyword>
<dbReference type="AlphaFoldDB" id="A0A1W1H868"/>
<feature type="transmembrane region" description="Helical" evidence="3">
    <location>
        <begin position="79"/>
        <end position="100"/>
    </location>
</feature>
<evidence type="ECO:0000256" key="2">
    <source>
        <dbReference type="SAM" id="MobiDB-lite"/>
    </source>
</evidence>
<name>A0A1W1H868_9BACT</name>
<sequence>MRLFFLTFYPVSVKYDSVMFGKKKKNKEASDTPSDSAAGKETKESKKGKGKGATEELPQPESNAKGSGKKKKFFTIKKMIFILMLLAAVAIAGFVVYRIYFKKADTATAGYAQQELVNITLPEEILRFSYDFMPAIYDSLRTFNSEVILLENEIERIKAIAEQYPDQKKIAEKEIKIWEKEKDKMKKAYEKIETKVEALYVSYRVNQDAGLQLVDEQKAEIAQSAQDALTGSLALTERLKTVAPEVIPEGFVKGNIYKIKKKITELTN</sequence>
<keyword evidence="5" id="KW-1185">Reference proteome</keyword>
<proteinExistence type="predicted"/>
<dbReference type="STRING" id="1246637.MTBBW1_140014"/>
<feature type="coiled-coil region" evidence="1">
    <location>
        <begin position="168"/>
        <end position="195"/>
    </location>
</feature>
<reference evidence="4 5" key="1">
    <citation type="submission" date="2017-03" db="EMBL/GenBank/DDBJ databases">
        <authorList>
            <person name="Afonso C.L."/>
            <person name="Miller P.J."/>
            <person name="Scott M.A."/>
            <person name="Spackman E."/>
            <person name="Goraichik I."/>
            <person name="Dimitrov K.M."/>
            <person name="Suarez D.L."/>
            <person name="Swayne D.E."/>
        </authorList>
    </citation>
    <scope>NUCLEOTIDE SEQUENCE [LARGE SCALE GENOMIC DNA]</scope>
    <source>
        <strain evidence="4">PRJEB14757</strain>
    </source>
</reference>
<accession>A0A1W1H868</accession>
<dbReference type="EMBL" id="FWEV01000046">
    <property type="protein sequence ID" value="SLM28568.1"/>
    <property type="molecule type" value="Genomic_DNA"/>
</dbReference>
<keyword evidence="3" id="KW-1133">Transmembrane helix</keyword>
<evidence type="ECO:0000313" key="5">
    <source>
        <dbReference type="Proteomes" id="UP000191931"/>
    </source>
</evidence>
<keyword evidence="1" id="KW-0175">Coiled coil</keyword>
<organism evidence="4 5">
    <name type="scientific">Desulfamplus magnetovallimortis</name>
    <dbReference type="NCBI Taxonomy" id="1246637"/>
    <lineage>
        <taxon>Bacteria</taxon>
        <taxon>Pseudomonadati</taxon>
        <taxon>Thermodesulfobacteriota</taxon>
        <taxon>Desulfobacteria</taxon>
        <taxon>Desulfobacterales</taxon>
        <taxon>Desulfobacteraceae</taxon>
        <taxon>Desulfamplus</taxon>
    </lineage>
</organism>
<evidence type="ECO:0000313" key="4">
    <source>
        <dbReference type="EMBL" id="SLM28568.1"/>
    </source>
</evidence>
<keyword evidence="3" id="KW-0812">Transmembrane</keyword>
<evidence type="ECO:0000256" key="3">
    <source>
        <dbReference type="SAM" id="Phobius"/>
    </source>
</evidence>